<dbReference type="KEGG" id="psyt:DSAG12_00583"/>
<dbReference type="RefSeq" id="WP_147661709.1">
    <property type="nucleotide sequence ID" value="NZ_CP042905.2"/>
</dbReference>
<dbReference type="GeneID" id="41328587"/>
<reference evidence="1 2" key="2">
    <citation type="journal article" date="2024" name="Int. J. Syst. Evol. Microbiol.">
        <title>Promethearchaeum syntrophicum gen. nov., sp. nov., an anaerobic, obligately syntrophic archaeon, the first isolate of the lineage 'Asgard' archaea, and proposal of the new archaeal phylum Promethearchaeota phyl. nov. and kingdom Promethearchaeati regn. nov.</title>
        <authorList>
            <person name="Imachi H."/>
            <person name="Nobu M.K."/>
            <person name="Kato S."/>
            <person name="Takaki Y."/>
            <person name="Miyazaki M."/>
            <person name="Miyata M."/>
            <person name="Ogawara M."/>
            <person name="Saito Y."/>
            <person name="Sakai S."/>
            <person name="Tahara Y.O."/>
            <person name="Takano Y."/>
            <person name="Tasumi E."/>
            <person name="Uematsu K."/>
            <person name="Yoshimura T."/>
            <person name="Itoh T."/>
            <person name="Ohkuma M."/>
            <person name="Takai K."/>
        </authorList>
    </citation>
    <scope>NUCLEOTIDE SEQUENCE [LARGE SCALE GENOMIC DNA]</scope>
    <source>
        <strain evidence="1 2">MK-D1</strain>
    </source>
</reference>
<dbReference type="Proteomes" id="UP000321408">
    <property type="component" value="Chromosome"/>
</dbReference>
<protein>
    <submittedName>
        <fullName evidence="1">Uncharacterized protein</fullName>
    </submittedName>
</protein>
<dbReference type="EMBL" id="CP042905">
    <property type="protein sequence ID" value="QEE14767.1"/>
    <property type="molecule type" value="Genomic_DNA"/>
</dbReference>
<evidence type="ECO:0000313" key="2">
    <source>
        <dbReference type="Proteomes" id="UP000321408"/>
    </source>
</evidence>
<proteinExistence type="predicted"/>
<evidence type="ECO:0000313" key="1">
    <source>
        <dbReference type="EMBL" id="QEE14767.1"/>
    </source>
</evidence>
<dbReference type="AlphaFoldDB" id="A0A5B9D7F3"/>
<name>A0A5B9D7F3_9ARCH</name>
<organism evidence="1 2">
    <name type="scientific">Promethearchaeum syntrophicum</name>
    <dbReference type="NCBI Taxonomy" id="2594042"/>
    <lineage>
        <taxon>Archaea</taxon>
        <taxon>Promethearchaeati</taxon>
        <taxon>Promethearchaeota</taxon>
        <taxon>Promethearchaeia</taxon>
        <taxon>Promethearchaeales</taxon>
        <taxon>Promethearchaeaceae</taxon>
        <taxon>Promethearchaeum</taxon>
    </lineage>
</organism>
<sequence length="172" mass="20475">MRHQKKRSFPTTCKFCGASILYWESTAGQKVFFNLPIYGKPISHRCKKRNKKKSNVLESNKDHLEKKIEKITFQCPVCSKILNSDTALNSHINKLRKQDDYHSDFFDSAMDLLVWNDSEQKNLNDLDMNQYKTKHSFSVMSERFILKTNKNTEEEEYQKFLRLQKLKKNKEE</sequence>
<keyword evidence="2" id="KW-1185">Reference proteome</keyword>
<gene>
    <name evidence="1" type="ORF">DSAG12_00583</name>
</gene>
<accession>A0A5B9D7F3</accession>
<reference evidence="1 2" key="1">
    <citation type="journal article" date="2020" name="Nature">
        <title>Isolation of an archaeon at the prokaryote-eukaryote interface.</title>
        <authorList>
            <person name="Imachi H."/>
            <person name="Nobu M.K."/>
            <person name="Nakahara N."/>
            <person name="Morono Y."/>
            <person name="Ogawara M."/>
            <person name="Takaki Y."/>
            <person name="Takano Y."/>
            <person name="Uematsu K."/>
            <person name="Ikuta T."/>
            <person name="Ito M."/>
            <person name="Matsui Y."/>
            <person name="Miyazaki M."/>
            <person name="Murata K."/>
            <person name="Saito Y."/>
            <person name="Sakai S."/>
            <person name="Song C."/>
            <person name="Tasumi E."/>
            <person name="Yamanaka Y."/>
            <person name="Yamaguchi T."/>
            <person name="Kamagata Y."/>
            <person name="Tamaki H."/>
            <person name="Takai K."/>
        </authorList>
    </citation>
    <scope>NUCLEOTIDE SEQUENCE [LARGE SCALE GENOMIC DNA]</scope>
    <source>
        <strain evidence="1 2">MK-D1</strain>
    </source>
</reference>